<comment type="caution">
    <text evidence="1">The sequence shown here is derived from an EMBL/GenBank/DDBJ whole genome shotgun (WGS) entry which is preliminary data.</text>
</comment>
<dbReference type="InterPro" id="IPR010607">
    <property type="entry name" value="DUF1194"/>
</dbReference>
<gene>
    <name evidence="1" type="ORF">FS320_38035</name>
</gene>
<keyword evidence="2" id="KW-1185">Reference proteome</keyword>
<dbReference type="Proteomes" id="UP000403266">
    <property type="component" value="Unassembled WGS sequence"/>
</dbReference>
<accession>A0A5N7MUJ5</accession>
<dbReference type="Gene3D" id="3.40.50.410">
    <property type="entry name" value="von Willebrand factor, type A domain"/>
    <property type="match status" value="1"/>
</dbReference>
<dbReference type="SUPFAM" id="SSF53300">
    <property type="entry name" value="vWA-like"/>
    <property type="match status" value="1"/>
</dbReference>
<organism evidence="1 2">
    <name type="scientific">Microvirga tunisiensis</name>
    <dbReference type="NCBI Taxonomy" id="2108360"/>
    <lineage>
        <taxon>Bacteria</taxon>
        <taxon>Pseudomonadati</taxon>
        <taxon>Pseudomonadota</taxon>
        <taxon>Alphaproteobacteria</taxon>
        <taxon>Hyphomicrobiales</taxon>
        <taxon>Methylobacteriaceae</taxon>
        <taxon>Microvirga</taxon>
    </lineage>
</organism>
<proteinExistence type="predicted"/>
<evidence type="ECO:0000313" key="1">
    <source>
        <dbReference type="EMBL" id="MPR30637.1"/>
    </source>
</evidence>
<protein>
    <submittedName>
        <fullName evidence="1">DUF1194 domain-containing protein</fullName>
    </submittedName>
</protein>
<reference evidence="1 2" key="1">
    <citation type="journal article" date="2019" name="Syst. Appl. Microbiol.">
        <title>Microvirga tunisiensis sp. nov., a root nodule symbiotic bacterium isolated from Lupinus micranthus and L. luteus grown in Northern Tunisia.</title>
        <authorList>
            <person name="Msaddak A."/>
            <person name="Rejili M."/>
            <person name="Duran D."/>
            <person name="Mars M."/>
            <person name="Palacios J.M."/>
            <person name="Ruiz-Argueso T."/>
            <person name="Rey L."/>
            <person name="Imperial J."/>
        </authorList>
    </citation>
    <scope>NUCLEOTIDE SEQUENCE [LARGE SCALE GENOMIC DNA]</scope>
    <source>
        <strain evidence="1 2">Lmie10</strain>
    </source>
</reference>
<dbReference type="RefSeq" id="WP_152717459.1">
    <property type="nucleotide sequence ID" value="NZ_VOSJ01000247.1"/>
</dbReference>
<sequence>MGVRRLSIVAALMTASLWLPVSDARAEAEVDVALVLAVDVSRSMDPDEQELQRQGFIDAFRSPQVQDAIRNGLLGRIIVTYFEWSGVDYQNVIIPWTIIDGSEAAMKFADGLHDNPIGRLRRTSISGAIDFGVKLLDQTGVEPIRRVIDISGDGPNSSGRGVVAARDEAIAKGITINGLPIMLKRPSGFGDMENLDLYYKGCVIGGEGAFLIPVRERQQFADAIRTKIIREIAALSAETQIQKIQADAPVNCLEGIAGCIAGTATDAICLPGDAHSSVMPAVLMTFSHLAPSSCM</sequence>
<dbReference type="InterPro" id="IPR036465">
    <property type="entry name" value="vWFA_dom_sf"/>
</dbReference>
<evidence type="ECO:0000313" key="2">
    <source>
        <dbReference type="Proteomes" id="UP000403266"/>
    </source>
</evidence>
<name>A0A5N7MUJ5_9HYPH</name>
<dbReference type="AlphaFoldDB" id="A0A5N7MUJ5"/>
<dbReference type="EMBL" id="VOSK01000411">
    <property type="protein sequence ID" value="MPR30637.1"/>
    <property type="molecule type" value="Genomic_DNA"/>
</dbReference>
<dbReference type="OrthoDB" id="9792179at2"/>
<dbReference type="Pfam" id="PF06707">
    <property type="entry name" value="DUF1194"/>
    <property type="match status" value="1"/>
</dbReference>
<dbReference type="CDD" id="cd00198">
    <property type="entry name" value="vWFA"/>
    <property type="match status" value="1"/>
</dbReference>